<keyword evidence="3" id="KW-0812">Transmembrane</keyword>
<sequence length="587" mass="68193">MAFSEELPSPQRDFDRTLEIRAQKHEHLWARKNVTLCRSPRREFDLKLIQNNLKDKRYVEFQRRRPGSPEWSSLKSTKLHLRRMNSSEAAVMKNQSLPSKTNTLNTKMQDGSSAPELLETNALPNSREGDTQSPSKSASLWLEEKTLMRSGKGHGKKPAPAFSELIQESNKQSQPVISGSNTKATQTTFIETENNHMTSKQTPLIIHEMFLGRAAEQTDSDSVTVKETDIQRLADYLQEALWREERAKKKLAALQNSIAGLYGSLDVVWTSRCREDLLKSKIKTLEAQLHHACMQSVPEDGAKKLLVEIEKERLVYEEKTIVFLQKALLDKSEALSKAETLQEELFTAKEETLRWNNMYTELNMETTDIKQSLRLSMEHLQQLHRQLELSRATENDRKEEVSALRQENQDLQYNILLMEENCQALRDEIQQLREDDKDGGQDFVMQELLLSNKAELELTERRDSELEEKLRHTEEKLQLKERECEELQTEMKTMEHECQSSQARLTQCREELRLLSQRHRKQTPCVSWWRVCVLLLFVAVCGVAMLWMCHPPFRELVEDLYSDLETHIEGCLLQMVSPQRPGCFRPI</sequence>
<accession>A0A8C5HWF5</accession>
<evidence type="ECO:0000313" key="4">
    <source>
        <dbReference type="Ensembl" id="ENSGWIP00000051006.1"/>
    </source>
</evidence>
<keyword evidence="3" id="KW-0472">Membrane</keyword>
<dbReference type="Ensembl" id="ENSGWIT00000055077.1">
    <property type="protein sequence ID" value="ENSGWIP00000051006.1"/>
    <property type="gene ID" value="ENSGWIG00000024734.1"/>
</dbReference>
<evidence type="ECO:0000256" key="3">
    <source>
        <dbReference type="SAM" id="Phobius"/>
    </source>
</evidence>
<dbReference type="Proteomes" id="UP000694680">
    <property type="component" value="Chromosome 7"/>
</dbReference>
<name>A0A8C5HWF5_GOUWI</name>
<gene>
    <name evidence="4" type="primary">LOC114466495</name>
</gene>
<reference evidence="4" key="3">
    <citation type="submission" date="2025-09" db="UniProtKB">
        <authorList>
            <consortium name="Ensembl"/>
        </authorList>
    </citation>
    <scope>IDENTIFICATION</scope>
</reference>
<feature type="coiled-coil region" evidence="1">
    <location>
        <begin position="324"/>
        <end position="351"/>
    </location>
</feature>
<evidence type="ECO:0000313" key="5">
    <source>
        <dbReference type="Proteomes" id="UP000694680"/>
    </source>
</evidence>
<dbReference type="OrthoDB" id="8886722at2759"/>
<dbReference type="PANTHER" id="PTHR15715:SF21">
    <property type="entry name" value="TRAF3-INTERACTING JNK-ACTIVATING MODULATOR"/>
    <property type="match status" value="1"/>
</dbReference>
<keyword evidence="5" id="KW-1185">Reference proteome</keyword>
<feature type="coiled-coil region" evidence="1">
    <location>
        <begin position="401"/>
        <end position="511"/>
    </location>
</feature>
<keyword evidence="1" id="KW-0175">Coiled coil</keyword>
<feature type="compositionally biased region" description="Polar residues" evidence="2">
    <location>
        <begin position="89"/>
        <end position="112"/>
    </location>
</feature>
<reference evidence="4" key="2">
    <citation type="submission" date="2025-08" db="UniProtKB">
        <authorList>
            <consortium name="Ensembl"/>
        </authorList>
    </citation>
    <scope>IDENTIFICATION</scope>
</reference>
<feature type="transmembrane region" description="Helical" evidence="3">
    <location>
        <begin position="528"/>
        <end position="548"/>
    </location>
</feature>
<dbReference type="InterPro" id="IPR051176">
    <property type="entry name" value="Cent_Immune-Sig_Mod"/>
</dbReference>
<protein>
    <submittedName>
        <fullName evidence="4">TRAF3-interacting JNK-activating modulator-like</fullName>
    </submittedName>
</protein>
<dbReference type="CTD" id="80342"/>
<evidence type="ECO:0000256" key="2">
    <source>
        <dbReference type="SAM" id="MobiDB-lite"/>
    </source>
</evidence>
<evidence type="ECO:0000256" key="1">
    <source>
        <dbReference type="SAM" id="Coils"/>
    </source>
</evidence>
<keyword evidence="3" id="KW-1133">Transmembrane helix</keyword>
<organism evidence="4 5">
    <name type="scientific">Gouania willdenowi</name>
    <name type="common">Blunt-snouted clingfish</name>
    <name type="synonym">Lepadogaster willdenowi</name>
    <dbReference type="NCBI Taxonomy" id="441366"/>
    <lineage>
        <taxon>Eukaryota</taxon>
        <taxon>Metazoa</taxon>
        <taxon>Chordata</taxon>
        <taxon>Craniata</taxon>
        <taxon>Vertebrata</taxon>
        <taxon>Euteleostomi</taxon>
        <taxon>Actinopterygii</taxon>
        <taxon>Neopterygii</taxon>
        <taxon>Teleostei</taxon>
        <taxon>Neoteleostei</taxon>
        <taxon>Acanthomorphata</taxon>
        <taxon>Ovalentaria</taxon>
        <taxon>Blenniimorphae</taxon>
        <taxon>Blenniiformes</taxon>
        <taxon>Gobiesocoidei</taxon>
        <taxon>Gobiesocidae</taxon>
        <taxon>Gobiesocinae</taxon>
        <taxon>Gouania</taxon>
    </lineage>
</organism>
<feature type="region of interest" description="Disordered" evidence="2">
    <location>
        <begin position="89"/>
        <end position="113"/>
    </location>
</feature>
<dbReference type="AlphaFoldDB" id="A0A8C5HWF5"/>
<reference evidence="4" key="1">
    <citation type="submission" date="2020-06" db="EMBL/GenBank/DDBJ databases">
        <authorList>
            <consortium name="Wellcome Sanger Institute Data Sharing"/>
        </authorList>
    </citation>
    <scope>NUCLEOTIDE SEQUENCE [LARGE SCALE GENOMIC DNA]</scope>
</reference>
<dbReference type="PANTHER" id="PTHR15715">
    <property type="entry name" value="CENTROSOMAL PROTEIN OF 170 KDA"/>
    <property type="match status" value="1"/>
</dbReference>
<proteinExistence type="predicted"/>